<name>A0A538T944_UNCEI</name>
<organism evidence="1 2">
    <name type="scientific">Eiseniibacteriota bacterium</name>
    <dbReference type="NCBI Taxonomy" id="2212470"/>
    <lineage>
        <taxon>Bacteria</taxon>
        <taxon>Candidatus Eiseniibacteriota</taxon>
    </lineage>
</organism>
<reference evidence="1 2" key="1">
    <citation type="journal article" date="2019" name="Nat. Microbiol.">
        <title>Mediterranean grassland soil C-N compound turnover is dependent on rainfall and depth, and is mediated by genomically divergent microorganisms.</title>
        <authorList>
            <person name="Diamond S."/>
            <person name="Andeer P.F."/>
            <person name="Li Z."/>
            <person name="Crits-Christoph A."/>
            <person name="Burstein D."/>
            <person name="Anantharaman K."/>
            <person name="Lane K.R."/>
            <person name="Thomas B.C."/>
            <person name="Pan C."/>
            <person name="Northen T.R."/>
            <person name="Banfield J.F."/>
        </authorList>
    </citation>
    <scope>NUCLEOTIDE SEQUENCE [LARGE SCALE GENOMIC DNA]</scope>
    <source>
        <strain evidence="1">WS_6</strain>
    </source>
</reference>
<dbReference type="AlphaFoldDB" id="A0A538T944"/>
<evidence type="ECO:0000313" key="2">
    <source>
        <dbReference type="Proteomes" id="UP000316852"/>
    </source>
</evidence>
<gene>
    <name evidence="1" type="ORF">E6K76_03035</name>
</gene>
<protein>
    <submittedName>
        <fullName evidence="1">Uncharacterized protein</fullName>
    </submittedName>
</protein>
<dbReference type="EMBL" id="VBOW01000017">
    <property type="protein sequence ID" value="TMQ60107.1"/>
    <property type="molecule type" value="Genomic_DNA"/>
</dbReference>
<dbReference type="Proteomes" id="UP000316852">
    <property type="component" value="Unassembled WGS sequence"/>
</dbReference>
<evidence type="ECO:0000313" key="1">
    <source>
        <dbReference type="EMBL" id="TMQ60107.1"/>
    </source>
</evidence>
<sequence length="190" mass="20101">MNRRLYFTILAVILAGVVPPATRPATSRAADEGAAATADPDLTFFDGSDWAPLGTHGVSLEGPGSTPAGTATASFKANLGGPKTYAVLAGPTSEVVLSIARPRFRIASDRTGALRVQLAQLETKDENRRTPIERGKGGTVYTKGIDLEVTRVAEGLWELKPTKSLRPGEYALAVKDAESVADFTIVDRGY</sequence>
<accession>A0A538T944</accession>
<comment type="caution">
    <text evidence="1">The sequence shown here is derived from an EMBL/GenBank/DDBJ whole genome shotgun (WGS) entry which is preliminary data.</text>
</comment>
<proteinExistence type="predicted"/>